<keyword evidence="9" id="KW-1185">Reference proteome</keyword>
<comment type="subunit">
    <text evidence="2 5">Homopentamer.</text>
</comment>
<dbReference type="GO" id="GO:0005576">
    <property type="term" value="C:extracellular region"/>
    <property type="evidence" value="ECO:0007669"/>
    <property type="project" value="UniProtKB-SubCell"/>
</dbReference>
<dbReference type="PANTHER" id="PTHR30288">
    <property type="entry name" value="FLAGELLAR CAP/ASSEMBLY PROTEIN FLID"/>
    <property type="match status" value="1"/>
</dbReference>
<reference evidence="8 9" key="1">
    <citation type="submission" date="2017-02" db="EMBL/GenBank/DDBJ databases">
        <authorList>
            <person name="Peterson S.W."/>
        </authorList>
    </citation>
    <scope>NUCLEOTIDE SEQUENCE [LARGE SCALE GENOMIC DNA]</scope>
    <source>
        <strain evidence="8 9">DSM 21749</strain>
    </source>
</reference>
<dbReference type="Proteomes" id="UP000190061">
    <property type="component" value="Unassembled WGS sequence"/>
</dbReference>
<evidence type="ECO:0000259" key="6">
    <source>
        <dbReference type="Pfam" id="PF02465"/>
    </source>
</evidence>
<evidence type="ECO:0000256" key="3">
    <source>
        <dbReference type="ARBA" id="ARBA00023054"/>
    </source>
</evidence>
<dbReference type="RefSeq" id="WP_143814303.1">
    <property type="nucleotide sequence ID" value="NZ_FUXP01000012.1"/>
</dbReference>
<dbReference type="GO" id="GO:0071973">
    <property type="term" value="P:bacterial-type flagellum-dependent cell motility"/>
    <property type="evidence" value="ECO:0007669"/>
    <property type="project" value="TreeGrafter"/>
</dbReference>
<dbReference type="InterPro" id="IPR003481">
    <property type="entry name" value="FliD_N"/>
</dbReference>
<evidence type="ECO:0000256" key="4">
    <source>
        <dbReference type="ARBA" id="ARBA00023143"/>
    </source>
</evidence>
<keyword evidence="4 5" id="KW-0975">Bacterial flagellum</keyword>
<protein>
    <recommendedName>
        <fullName evidence="5">Flagellar hook-associated protein 2</fullName>
        <shortName evidence="5">HAP2</shortName>
    </recommendedName>
    <alternativeName>
        <fullName evidence="5">Flagellar cap protein</fullName>
    </alternativeName>
</protein>
<evidence type="ECO:0000256" key="1">
    <source>
        <dbReference type="ARBA" id="ARBA00009764"/>
    </source>
</evidence>
<dbReference type="AlphaFoldDB" id="A0A1T4RZU2"/>
<feature type="domain" description="Flagellar hook-associated protein 2 N-terminal" evidence="6">
    <location>
        <begin position="11"/>
        <end position="108"/>
    </location>
</feature>
<dbReference type="Pfam" id="PF07195">
    <property type="entry name" value="FliD_C"/>
    <property type="match status" value="1"/>
</dbReference>
<name>A0A1T4RZU2_9GAMM</name>
<dbReference type="InterPro" id="IPR010809">
    <property type="entry name" value="FliD_C"/>
</dbReference>
<evidence type="ECO:0000256" key="2">
    <source>
        <dbReference type="ARBA" id="ARBA00011255"/>
    </source>
</evidence>
<dbReference type="EMBL" id="FUXP01000012">
    <property type="protein sequence ID" value="SKA21550.1"/>
    <property type="molecule type" value="Genomic_DNA"/>
</dbReference>
<comment type="subcellular location">
    <subcellularLocation>
        <location evidence="5">Secreted</location>
    </subcellularLocation>
    <subcellularLocation>
        <location evidence="5">Bacterial flagellum</location>
    </subcellularLocation>
</comment>
<dbReference type="GO" id="GO:0009424">
    <property type="term" value="C:bacterial-type flagellum hook"/>
    <property type="evidence" value="ECO:0007669"/>
    <property type="project" value="UniProtKB-UniRule"/>
</dbReference>
<keyword evidence="8" id="KW-0282">Flagellum</keyword>
<dbReference type="OrthoDB" id="5980200at2"/>
<evidence type="ECO:0000313" key="9">
    <source>
        <dbReference type="Proteomes" id="UP000190061"/>
    </source>
</evidence>
<dbReference type="PANTHER" id="PTHR30288:SF0">
    <property type="entry name" value="FLAGELLAR HOOK-ASSOCIATED PROTEIN 2"/>
    <property type="match status" value="1"/>
</dbReference>
<proteinExistence type="inferred from homology"/>
<evidence type="ECO:0000256" key="5">
    <source>
        <dbReference type="RuleBase" id="RU362066"/>
    </source>
</evidence>
<dbReference type="InterPro" id="IPR010810">
    <property type="entry name" value="Flagellin_hook_IN_motif"/>
</dbReference>
<gene>
    <name evidence="8" type="ORF">SAMN02745674_02483</name>
</gene>
<feature type="domain" description="Flagellar hook-associated protein 2 C-terminal" evidence="7">
    <location>
        <begin position="216"/>
        <end position="430"/>
    </location>
</feature>
<organism evidence="8 9">
    <name type="scientific">Lysobacter spongiicola DSM 21749</name>
    <dbReference type="NCBI Taxonomy" id="1122188"/>
    <lineage>
        <taxon>Bacteria</taxon>
        <taxon>Pseudomonadati</taxon>
        <taxon>Pseudomonadota</taxon>
        <taxon>Gammaproteobacteria</taxon>
        <taxon>Lysobacterales</taxon>
        <taxon>Lysobacteraceae</taxon>
        <taxon>Novilysobacter</taxon>
    </lineage>
</organism>
<accession>A0A1T4RZU2</accession>
<evidence type="ECO:0000259" key="7">
    <source>
        <dbReference type="Pfam" id="PF07195"/>
    </source>
</evidence>
<comment type="similarity">
    <text evidence="1 5">Belongs to the FliD family.</text>
</comment>
<keyword evidence="8" id="KW-0966">Cell projection</keyword>
<comment type="function">
    <text evidence="5">Required for morphogenesis and for the elongation of the flagellar filament by facilitating polymerization of the flagellin monomers at the tip of growing filament. Forms a capping structure, which prevents flagellin subunits (transported through the central channel of the flagellum) from leaking out without polymerization at the distal end.</text>
</comment>
<dbReference type="GO" id="GO:0007155">
    <property type="term" value="P:cell adhesion"/>
    <property type="evidence" value="ECO:0007669"/>
    <property type="project" value="InterPro"/>
</dbReference>
<dbReference type="GO" id="GO:0009421">
    <property type="term" value="C:bacterial-type flagellum filament cap"/>
    <property type="evidence" value="ECO:0007669"/>
    <property type="project" value="InterPro"/>
</dbReference>
<feature type="coiled-coil region" evidence="5">
    <location>
        <begin position="387"/>
        <end position="414"/>
    </location>
</feature>
<dbReference type="STRING" id="1122188.SAMN02745674_02483"/>
<keyword evidence="3 5" id="KW-0175">Coiled coil</keyword>
<dbReference type="InterPro" id="IPR040026">
    <property type="entry name" value="FliD"/>
</dbReference>
<dbReference type="Pfam" id="PF07196">
    <property type="entry name" value="Flagellin_IN"/>
    <property type="match status" value="1"/>
</dbReference>
<keyword evidence="8" id="KW-0969">Cilium</keyword>
<keyword evidence="5" id="KW-0964">Secreted</keyword>
<evidence type="ECO:0000313" key="8">
    <source>
        <dbReference type="EMBL" id="SKA21550.1"/>
    </source>
</evidence>
<sequence>MASLSSPGVGSGLDVHTMVTQLVAAERAPGDLRFNRIESKAEAQISAFGKLSSGLSGLQSALQKFDGSGASLGRKVSVGTDAGFTATADAKAALGSYRVTVESLASTHKLHSAASAADSQVGHGRLSIVVGDGEAIDIDIAEGEGSLAEIRDAINAKAEGKGVTATVIRGDAGDVLVLASTETGSEGRLQISASGGDGGLSSLATTGGSLQVADAGNDARVIVDGITRTSSSNHLDDLIDGVTIDLTQAKPGESFSLDLTADASPLKATMLSFISAYNTALSALRTQSAAGGADSDGAALSGDAAPRGITQNLRGIISQNYAELAELGLKTKVDGSLSLDGATFDAAIAADPEAVQRLVGEDGTLQQPLAAALKSYLGDDGMITGRTKALNARLESLETQRESFDRRIENVRANYMRQFTALDTMVAKMSSTSSFLAQQLGQLTNMNA</sequence>
<dbReference type="Pfam" id="PF02465">
    <property type="entry name" value="FliD_N"/>
    <property type="match status" value="1"/>
</dbReference>